<proteinExistence type="predicted"/>
<evidence type="ECO:0000313" key="1">
    <source>
        <dbReference type="Proteomes" id="UP000790787"/>
    </source>
</evidence>
<dbReference type="RefSeq" id="XP_075107093.1">
    <property type="nucleotide sequence ID" value="XM_075250992.1"/>
</dbReference>
<organism evidence="1 2">
    <name type="scientific">Nicotiana tabacum</name>
    <name type="common">Common tobacco</name>
    <dbReference type="NCBI Taxonomy" id="4097"/>
    <lineage>
        <taxon>Eukaryota</taxon>
        <taxon>Viridiplantae</taxon>
        <taxon>Streptophyta</taxon>
        <taxon>Embryophyta</taxon>
        <taxon>Tracheophyta</taxon>
        <taxon>Spermatophyta</taxon>
        <taxon>Magnoliopsida</taxon>
        <taxon>eudicotyledons</taxon>
        <taxon>Gunneridae</taxon>
        <taxon>Pentapetalae</taxon>
        <taxon>asterids</taxon>
        <taxon>lamiids</taxon>
        <taxon>Solanales</taxon>
        <taxon>Solanaceae</taxon>
        <taxon>Nicotianoideae</taxon>
        <taxon>Nicotianeae</taxon>
        <taxon>Nicotiana</taxon>
    </lineage>
</organism>
<keyword evidence="1" id="KW-1185">Reference proteome</keyword>
<evidence type="ECO:0000313" key="2">
    <source>
        <dbReference type="RefSeq" id="XP_075107093.1"/>
    </source>
</evidence>
<reference evidence="2" key="2">
    <citation type="submission" date="2025-08" db="UniProtKB">
        <authorList>
            <consortium name="RefSeq"/>
        </authorList>
    </citation>
    <scope>IDENTIFICATION</scope>
    <source>
        <tissue evidence="2">Leaf</tissue>
    </source>
</reference>
<name>A0AC58UC78_TOBAC</name>
<gene>
    <name evidence="2" type="primary">LOC142180071</name>
</gene>
<dbReference type="Proteomes" id="UP000790787">
    <property type="component" value="Chromosome 4"/>
</dbReference>
<accession>A0AC58UC78</accession>
<protein>
    <submittedName>
        <fullName evidence="2">Uncharacterized protein LOC142180071</fullName>
    </submittedName>
</protein>
<sequence>MSGVEFEGTVDPTDVEQWLERIERVFEQLECSEAAKFKKASGACFNCGSFDHKVKDCPNPNLISSPCTKGLSLLLKGIEVRNLEITKREVLVELIKPVDQELQHELMLRDRGMTKMGQTWSLVVCTQIYRGCPFMIQNLGFHAALIEMPFQDYDVIIRMDWLHRYHAVVVCRSKRVTFKAPTFSHIVIQGERSLTSNIISTIVVRKMISQGCEAYISHIVDTHLESPRLKDIPVVCEFCDVFPENLSGLPWKEKLNFL</sequence>
<reference evidence="1" key="1">
    <citation type="journal article" date="2014" name="Nat. Commun.">
        <title>The tobacco genome sequence and its comparison with those of tomato and potato.</title>
        <authorList>
            <person name="Sierro N."/>
            <person name="Battey J.N."/>
            <person name="Ouadi S."/>
            <person name="Bakaher N."/>
            <person name="Bovet L."/>
            <person name="Willig A."/>
            <person name="Goepfert S."/>
            <person name="Peitsch M.C."/>
            <person name="Ivanov N.V."/>
        </authorList>
    </citation>
    <scope>NUCLEOTIDE SEQUENCE [LARGE SCALE GENOMIC DNA]</scope>
</reference>